<dbReference type="GO" id="GO:0006281">
    <property type="term" value="P:DNA repair"/>
    <property type="evidence" value="ECO:0007669"/>
    <property type="project" value="TreeGrafter"/>
</dbReference>
<keyword evidence="2" id="KW-0460">Magnesium</keyword>
<dbReference type="SFLD" id="SFLDS00003">
    <property type="entry name" value="Haloacid_Dehalogenase"/>
    <property type="match status" value="1"/>
</dbReference>
<gene>
    <name evidence="3" type="ORF">KHB02_19640</name>
</gene>
<dbReference type="AlphaFoldDB" id="A0A942Y9M2"/>
<sequence>MDSIVRHDGGMEHHTVPTTVLWDIDGTLVMNASSPGNLYHLALERAVGRDLTLRVGHQHGRTDAGLIAEHVRAHDLDDGLIPTVSGHLRDLTDERYRAGDHRKPAPGATALVERFAALGWRNGLLTGNSAHRARVKLLGAGFDVEAFDWEHSFFGDEEVDRSGVTARAAAALRGGRAVIVGDTPRDGEAADTAGIPFLAVATGVYDVAALAATSAVAVARDCVQDARLIEDAIAALSPIGG</sequence>
<dbReference type="Gene3D" id="3.40.50.1000">
    <property type="entry name" value="HAD superfamily/HAD-like"/>
    <property type="match status" value="1"/>
</dbReference>
<accession>A0A942Y9M2</accession>
<protein>
    <submittedName>
        <fullName evidence="3">HAD family hydrolase</fullName>
    </submittedName>
</protein>
<dbReference type="Pfam" id="PF00702">
    <property type="entry name" value="Hydrolase"/>
    <property type="match status" value="1"/>
</dbReference>
<proteinExistence type="predicted"/>
<dbReference type="SUPFAM" id="SSF56784">
    <property type="entry name" value="HAD-like"/>
    <property type="match status" value="1"/>
</dbReference>
<evidence type="ECO:0000313" key="3">
    <source>
        <dbReference type="EMBL" id="MBS4183607.1"/>
    </source>
</evidence>
<reference evidence="3" key="1">
    <citation type="submission" date="2021-05" db="EMBL/GenBank/DDBJ databases">
        <title>Novel Bacillus species.</title>
        <authorList>
            <person name="Liu G."/>
        </authorList>
    </citation>
    <scope>NUCLEOTIDE SEQUENCE</scope>
    <source>
        <strain evidence="3">FJAT-50051</strain>
    </source>
</reference>
<dbReference type="InterPro" id="IPR036412">
    <property type="entry name" value="HAD-like_sf"/>
</dbReference>
<dbReference type="EMBL" id="JAGYPE010000003">
    <property type="protein sequence ID" value="MBS4183607.1"/>
    <property type="molecule type" value="Genomic_DNA"/>
</dbReference>
<evidence type="ECO:0000256" key="1">
    <source>
        <dbReference type="ARBA" id="ARBA00022801"/>
    </source>
</evidence>
<dbReference type="SFLD" id="SFLDG01129">
    <property type="entry name" value="C1.5:_HAD__Beta-PGM__Phosphata"/>
    <property type="match status" value="1"/>
</dbReference>
<evidence type="ECO:0000256" key="2">
    <source>
        <dbReference type="ARBA" id="ARBA00022842"/>
    </source>
</evidence>
<organism evidence="3">
    <name type="scientific">Neobacillus citreus</name>
    <dbReference type="NCBI Taxonomy" id="2833578"/>
    <lineage>
        <taxon>Bacteria</taxon>
        <taxon>Bacillati</taxon>
        <taxon>Bacillota</taxon>
        <taxon>Bacilli</taxon>
        <taxon>Bacillales</taxon>
        <taxon>Bacillaceae</taxon>
        <taxon>Neobacillus</taxon>
    </lineage>
</organism>
<dbReference type="PANTHER" id="PTHR43434:SF1">
    <property type="entry name" value="PHOSPHOGLYCOLATE PHOSPHATASE"/>
    <property type="match status" value="1"/>
</dbReference>
<dbReference type="Gene3D" id="1.10.150.240">
    <property type="entry name" value="Putative phosphatase, domain 2"/>
    <property type="match status" value="1"/>
</dbReference>
<dbReference type="InterPro" id="IPR023198">
    <property type="entry name" value="PGP-like_dom2"/>
</dbReference>
<name>A0A942Y9M2_9BACI</name>
<comment type="caution">
    <text evidence="3">The sequence shown here is derived from an EMBL/GenBank/DDBJ whole genome shotgun (WGS) entry which is preliminary data.</text>
</comment>
<dbReference type="InterPro" id="IPR050155">
    <property type="entry name" value="HAD-like_hydrolase_sf"/>
</dbReference>
<dbReference type="GO" id="GO:0008967">
    <property type="term" value="F:phosphoglycolate phosphatase activity"/>
    <property type="evidence" value="ECO:0007669"/>
    <property type="project" value="TreeGrafter"/>
</dbReference>
<dbReference type="InterPro" id="IPR023214">
    <property type="entry name" value="HAD_sf"/>
</dbReference>
<dbReference type="PANTHER" id="PTHR43434">
    <property type="entry name" value="PHOSPHOGLYCOLATE PHOSPHATASE"/>
    <property type="match status" value="1"/>
</dbReference>
<keyword evidence="1 3" id="KW-0378">Hydrolase</keyword>